<dbReference type="NCBIfam" id="NF008911">
    <property type="entry name" value="PRK12275.1-2"/>
    <property type="match status" value="1"/>
</dbReference>
<dbReference type="SUPFAM" id="SSF158446">
    <property type="entry name" value="IVS-encoded protein-like"/>
    <property type="match status" value="1"/>
</dbReference>
<gene>
    <name evidence="1" type="ORF">H6G95_30870</name>
</gene>
<dbReference type="InterPro" id="IPR012657">
    <property type="entry name" value="23S_rRNA-intervening_sequence"/>
</dbReference>
<name>A0ABR8F5K1_NOSLI</name>
<dbReference type="PANTHER" id="PTHR38471">
    <property type="entry name" value="FOUR HELIX BUNDLE PROTEIN"/>
    <property type="match status" value="1"/>
</dbReference>
<keyword evidence="2" id="KW-1185">Reference proteome</keyword>
<sequence length="125" mass="14186">MNDKPSIQSYQDLKVWQEAMNLAEECYRVTKQFPKEETYGMISQIRRASVSIPANIAEGYGRRTRGEYLQFLYIAQGSLKELETHLLLSIRVALAVAEVINPVINQCKLVGKILLGLIRSLESRA</sequence>
<reference evidence="1 2" key="1">
    <citation type="journal article" date="2020" name="ISME J.">
        <title>Comparative genomics reveals insights into cyanobacterial evolution and habitat adaptation.</title>
        <authorList>
            <person name="Chen M.Y."/>
            <person name="Teng W.K."/>
            <person name="Zhao L."/>
            <person name="Hu C.X."/>
            <person name="Zhou Y.K."/>
            <person name="Han B.P."/>
            <person name="Song L.R."/>
            <person name="Shu W.S."/>
        </authorList>
    </citation>
    <scope>NUCLEOTIDE SEQUENCE [LARGE SCALE GENOMIC DNA]</scope>
    <source>
        <strain evidence="1 2">FACHB-391</strain>
    </source>
</reference>
<dbReference type="EMBL" id="JACJTE010000062">
    <property type="protein sequence ID" value="MBD2564906.1"/>
    <property type="molecule type" value="Genomic_DNA"/>
</dbReference>
<dbReference type="Proteomes" id="UP000604661">
    <property type="component" value="Unassembled WGS sequence"/>
</dbReference>
<organism evidence="1 2">
    <name type="scientific">Nostoc linckia FACHB-391</name>
    <dbReference type="NCBI Taxonomy" id="2692906"/>
    <lineage>
        <taxon>Bacteria</taxon>
        <taxon>Bacillati</taxon>
        <taxon>Cyanobacteriota</taxon>
        <taxon>Cyanophyceae</taxon>
        <taxon>Nostocales</taxon>
        <taxon>Nostocaceae</taxon>
        <taxon>Nostoc</taxon>
    </lineage>
</organism>
<dbReference type="Pfam" id="PF05635">
    <property type="entry name" value="23S_rRNA_IVP"/>
    <property type="match status" value="1"/>
</dbReference>
<dbReference type="RefSeq" id="WP_190901799.1">
    <property type="nucleotide sequence ID" value="NZ_JACJTE010000062.1"/>
</dbReference>
<comment type="caution">
    <text evidence="1">The sequence shown here is derived from an EMBL/GenBank/DDBJ whole genome shotgun (WGS) entry which is preliminary data.</text>
</comment>
<accession>A0ABR8F5K1</accession>
<dbReference type="NCBIfam" id="TIGR02436">
    <property type="entry name" value="four helix bundle protein"/>
    <property type="match status" value="1"/>
</dbReference>
<dbReference type="PANTHER" id="PTHR38471:SF2">
    <property type="entry name" value="FOUR HELIX BUNDLE PROTEIN"/>
    <property type="match status" value="1"/>
</dbReference>
<dbReference type="CDD" id="cd16377">
    <property type="entry name" value="23S_rRNA_IVP_like"/>
    <property type="match status" value="1"/>
</dbReference>
<proteinExistence type="predicted"/>
<evidence type="ECO:0000313" key="2">
    <source>
        <dbReference type="Proteomes" id="UP000604661"/>
    </source>
</evidence>
<dbReference type="InterPro" id="IPR036583">
    <property type="entry name" value="23S_rRNA_IVS_sf"/>
</dbReference>
<evidence type="ECO:0000313" key="1">
    <source>
        <dbReference type="EMBL" id="MBD2564906.1"/>
    </source>
</evidence>
<protein>
    <submittedName>
        <fullName evidence="1">Four helix bundle protein</fullName>
    </submittedName>
</protein>
<dbReference type="Gene3D" id="1.20.1440.60">
    <property type="entry name" value="23S rRNA-intervening sequence"/>
    <property type="match status" value="1"/>
</dbReference>